<dbReference type="AlphaFoldDB" id="A0A2A2LXL5"/>
<proteinExistence type="predicted"/>
<reference evidence="2 3" key="1">
    <citation type="journal article" date="2017" name="Curr. Biol.">
        <title>Genome architecture and evolution of a unichromosomal asexual nematode.</title>
        <authorList>
            <person name="Fradin H."/>
            <person name="Zegar C."/>
            <person name="Gutwein M."/>
            <person name="Lucas J."/>
            <person name="Kovtun M."/>
            <person name="Corcoran D."/>
            <person name="Baugh L.R."/>
            <person name="Kiontke K."/>
            <person name="Gunsalus K."/>
            <person name="Fitch D.H."/>
            <person name="Piano F."/>
        </authorList>
    </citation>
    <scope>NUCLEOTIDE SEQUENCE [LARGE SCALE GENOMIC DNA]</scope>
    <source>
        <strain evidence="2">PF1309</strain>
    </source>
</reference>
<evidence type="ECO:0000313" key="2">
    <source>
        <dbReference type="EMBL" id="PAV90974.1"/>
    </source>
</evidence>
<dbReference type="EMBL" id="LIAE01006340">
    <property type="protein sequence ID" value="PAV90974.1"/>
    <property type="molecule type" value="Genomic_DNA"/>
</dbReference>
<feature type="region of interest" description="Disordered" evidence="1">
    <location>
        <begin position="30"/>
        <end position="94"/>
    </location>
</feature>
<accession>A0A2A2LXL5</accession>
<dbReference type="InterPro" id="IPR012292">
    <property type="entry name" value="Globin/Proto"/>
</dbReference>
<feature type="region of interest" description="Disordered" evidence="1">
    <location>
        <begin position="261"/>
        <end position="299"/>
    </location>
</feature>
<evidence type="ECO:0000313" key="3">
    <source>
        <dbReference type="Proteomes" id="UP000218231"/>
    </source>
</evidence>
<feature type="compositionally biased region" description="Basic and acidic residues" evidence="1">
    <location>
        <begin position="272"/>
        <end position="282"/>
    </location>
</feature>
<keyword evidence="3" id="KW-1185">Reference proteome</keyword>
<dbReference type="Proteomes" id="UP000218231">
    <property type="component" value="Unassembled WGS sequence"/>
</dbReference>
<feature type="compositionally biased region" description="Basic and acidic residues" evidence="1">
    <location>
        <begin position="72"/>
        <end position="86"/>
    </location>
</feature>
<dbReference type="STRING" id="2018661.A0A2A2LXL5"/>
<sequence>MFLIAKIVRGRRLLHELEQQEKDEAAANADHLQAPRRGQIKHRRSSPVLLLDDAESPTEARGRQSRRSVMRQKTESGDTLDIEKGGLRRTSSMPSLCEMLPSTSRRIYDYDSKLTKLQKKALKFTWSRLQTRNGGKRVESVFEDMTVRMIDLAVRNLEVETRKRSDTGSDMDPLLIGRSHGQLRPYGMNSHFWEKLGECIIDVVLSQEAVRDLPGAAQAWVIFTACLVDQMRAGFDLNKQQPQQLTKQNIVNFHAAHFLDPNEQHPNNSLGRIDETSGERKASIGPRESMQEEDDHIEV</sequence>
<dbReference type="OrthoDB" id="5841536at2759"/>
<dbReference type="InterPro" id="IPR044399">
    <property type="entry name" value="Mb-like_M"/>
</dbReference>
<dbReference type="Gene3D" id="1.10.490.10">
    <property type="entry name" value="Globins"/>
    <property type="match status" value="1"/>
</dbReference>
<dbReference type="CDD" id="cd01040">
    <property type="entry name" value="Mb-like"/>
    <property type="match status" value="1"/>
</dbReference>
<comment type="caution">
    <text evidence="2">The sequence shown here is derived from an EMBL/GenBank/DDBJ whole genome shotgun (WGS) entry which is preliminary data.</text>
</comment>
<gene>
    <name evidence="2" type="ORF">WR25_19921</name>
</gene>
<protein>
    <recommendedName>
        <fullName evidence="4">Globin family profile domain-containing protein</fullName>
    </recommendedName>
</protein>
<organism evidence="2 3">
    <name type="scientific">Diploscapter pachys</name>
    <dbReference type="NCBI Taxonomy" id="2018661"/>
    <lineage>
        <taxon>Eukaryota</taxon>
        <taxon>Metazoa</taxon>
        <taxon>Ecdysozoa</taxon>
        <taxon>Nematoda</taxon>
        <taxon>Chromadorea</taxon>
        <taxon>Rhabditida</taxon>
        <taxon>Rhabditina</taxon>
        <taxon>Rhabditomorpha</taxon>
        <taxon>Rhabditoidea</taxon>
        <taxon>Rhabditidae</taxon>
        <taxon>Diploscapter</taxon>
    </lineage>
</organism>
<evidence type="ECO:0000256" key="1">
    <source>
        <dbReference type="SAM" id="MobiDB-lite"/>
    </source>
</evidence>
<dbReference type="GO" id="GO:0019825">
    <property type="term" value="F:oxygen binding"/>
    <property type="evidence" value="ECO:0007669"/>
    <property type="project" value="InterPro"/>
</dbReference>
<name>A0A2A2LXL5_9BILA</name>
<dbReference type="GO" id="GO:0020037">
    <property type="term" value="F:heme binding"/>
    <property type="evidence" value="ECO:0007669"/>
    <property type="project" value="InterPro"/>
</dbReference>
<evidence type="ECO:0008006" key="4">
    <source>
        <dbReference type="Google" id="ProtNLM"/>
    </source>
</evidence>